<accession>A0A8B8AVE2</accession>
<evidence type="ECO:0000313" key="4">
    <source>
        <dbReference type="Proteomes" id="UP000694844"/>
    </source>
</evidence>
<dbReference type="InterPro" id="IPR036056">
    <property type="entry name" value="Fibrinogen-like_C"/>
</dbReference>
<dbReference type="SUPFAM" id="SSF56496">
    <property type="entry name" value="Fibrinogen C-terminal domain-like"/>
    <property type="match status" value="1"/>
</dbReference>
<dbReference type="InterPro" id="IPR050373">
    <property type="entry name" value="Fibrinogen_C-term_domain"/>
</dbReference>
<dbReference type="PANTHER" id="PTHR19143">
    <property type="entry name" value="FIBRINOGEN/TENASCIN/ANGIOPOEITIN"/>
    <property type="match status" value="1"/>
</dbReference>
<feature type="coiled-coil region" evidence="2">
    <location>
        <begin position="315"/>
        <end position="363"/>
    </location>
</feature>
<dbReference type="InterPro" id="IPR002181">
    <property type="entry name" value="Fibrinogen_a/b/g_C_dom"/>
</dbReference>
<dbReference type="RefSeq" id="XP_022295252.1">
    <property type="nucleotide sequence ID" value="XM_022439544.1"/>
</dbReference>
<dbReference type="PANTHER" id="PTHR19143:SF327">
    <property type="entry name" value="FI21813P1-RELATED"/>
    <property type="match status" value="1"/>
</dbReference>
<dbReference type="PROSITE" id="PS51406">
    <property type="entry name" value="FIBRINOGEN_C_2"/>
    <property type="match status" value="1"/>
</dbReference>
<dbReference type="Pfam" id="PF00147">
    <property type="entry name" value="Fibrinogen_C"/>
    <property type="match status" value="1"/>
</dbReference>
<dbReference type="GeneID" id="111105323"/>
<dbReference type="CDD" id="cd00087">
    <property type="entry name" value="FReD"/>
    <property type="match status" value="1"/>
</dbReference>
<dbReference type="Proteomes" id="UP000694844">
    <property type="component" value="Chromosome 7"/>
</dbReference>
<dbReference type="KEGG" id="cvn:111105323"/>
<keyword evidence="2" id="KW-0175">Coiled coil</keyword>
<protein>
    <submittedName>
        <fullName evidence="5">Fibrinogen C domain-containing protein 1-like</fullName>
    </submittedName>
</protein>
<dbReference type="InterPro" id="IPR014716">
    <property type="entry name" value="Fibrinogen_a/b/g_C_1"/>
</dbReference>
<dbReference type="FunFam" id="3.90.215.10:FF:000001">
    <property type="entry name" value="Tenascin isoform 1"/>
    <property type="match status" value="1"/>
</dbReference>
<reference evidence="5" key="1">
    <citation type="submission" date="2025-08" db="UniProtKB">
        <authorList>
            <consortium name="RefSeq"/>
        </authorList>
    </citation>
    <scope>IDENTIFICATION</scope>
    <source>
        <tissue evidence="5">Whole sample</tissue>
    </source>
</reference>
<feature type="domain" description="Fibrinogen C-terminal" evidence="3">
    <location>
        <begin position="393"/>
        <end position="612"/>
    </location>
</feature>
<organism evidence="4 5">
    <name type="scientific">Crassostrea virginica</name>
    <name type="common">Eastern oyster</name>
    <dbReference type="NCBI Taxonomy" id="6565"/>
    <lineage>
        <taxon>Eukaryota</taxon>
        <taxon>Metazoa</taxon>
        <taxon>Spiralia</taxon>
        <taxon>Lophotrochozoa</taxon>
        <taxon>Mollusca</taxon>
        <taxon>Bivalvia</taxon>
        <taxon>Autobranchia</taxon>
        <taxon>Pteriomorphia</taxon>
        <taxon>Ostreida</taxon>
        <taxon>Ostreoidea</taxon>
        <taxon>Ostreidae</taxon>
        <taxon>Crassostrea</taxon>
    </lineage>
</organism>
<dbReference type="GO" id="GO:0005615">
    <property type="term" value="C:extracellular space"/>
    <property type="evidence" value="ECO:0007669"/>
    <property type="project" value="TreeGrafter"/>
</dbReference>
<evidence type="ECO:0000256" key="1">
    <source>
        <dbReference type="ARBA" id="ARBA00023157"/>
    </source>
</evidence>
<dbReference type="Gene3D" id="3.90.215.10">
    <property type="entry name" value="Gamma Fibrinogen, chain A, domain 1"/>
    <property type="match status" value="1"/>
</dbReference>
<dbReference type="NCBIfam" id="NF040941">
    <property type="entry name" value="GGGWT_bact"/>
    <property type="match status" value="1"/>
</dbReference>
<proteinExistence type="predicted"/>
<keyword evidence="4" id="KW-1185">Reference proteome</keyword>
<dbReference type="AlphaFoldDB" id="A0A8B8AVE2"/>
<dbReference type="PROSITE" id="PS51257">
    <property type="entry name" value="PROKAR_LIPOPROTEIN"/>
    <property type="match status" value="1"/>
</dbReference>
<name>A0A8B8AVE2_CRAVI</name>
<dbReference type="InterPro" id="IPR020837">
    <property type="entry name" value="Fibrinogen_CS"/>
</dbReference>
<evidence type="ECO:0000256" key="2">
    <source>
        <dbReference type="SAM" id="Coils"/>
    </source>
</evidence>
<evidence type="ECO:0000313" key="5">
    <source>
        <dbReference type="RefSeq" id="XP_022295252.1"/>
    </source>
</evidence>
<sequence length="613" mass="70805">MMQILLRVYNIKLCIHQSGIISIGCIRRVHFYVKMNWKQFTLFMILFGEVIEYSSSSTASRKIQSLLTDSASKNDLSVLQGILNQESLVRFSMVQKIQNVVMDIVDIRKTEALFTENFKTIISEMRALNAENQQQKEEILEMKKGLANCKEGIKQLSKTQEDKSDHLSSLERHFTSFSFSVNETFNTMWKNQSAQDIKLIEIKENLDTMSKGLRLSTQSIMTLADENGNQSQAISYLKQENKDMDRIIRQFNASLADGAEDSFTFREDYLQLSNTVNKTLENVLENQNIQKFQVMKLKSQSDALTKTLEHIKDGIKKFEVDRENQTKELEELKINQSGFNTAIRQLNSTLANKSNELTSLKMNYSHFSLAVNETIEDIWRNQSLQDSEMMNFFPKRPEGNDCSDIIKRYSYMSGHDGVYTINPNKVIKRKVLCDMTTDGGGWTVIQNRVDGSTDFYRTWNEYKEGFGNSSHNYWIGNDVLHLLTKNEPQELRVELQRFSGEKGYAEYSTFAVGDESSKYQLTVSGFEGNIGDSLVYHNGMKFSTRDQDNDKSGSSCSQTYHGAWWYNFCRYSNLNGKYMGTATNDYKSNTWYHWKNKHESLQTTRMMIRPANI</sequence>
<dbReference type="OrthoDB" id="6345539at2759"/>
<evidence type="ECO:0000259" key="3">
    <source>
        <dbReference type="PROSITE" id="PS51406"/>
    </source>
</evidence>
<gene>
    <name evidence="5" type="primary">LOC111105323</name>
</gene>
<dbReference type="PROSITE" id="PS00514">
    <property type="entry name" value="FIBRINOGEN_C_1"/>
    <property type="match status" value="1"/>
</dbReference>
<feature type="coiled-coil region" evidence="2">
    <location>
        <begin position="118"/>
        <end position="145"/>
    </location>
</feature>
<dbReference type="SMART" id="SM00186">
    <property type="entry name" value="FBG"/>
    <property type="match status" value="1"/>
</dbReference>
<keyword evidence="1" id="KW-1015">Disulfide bond</keyword>